<comment type="caution">
    <text evidence="1">The sequence shown here is derived from an EMBL/GenBank/DDBJ whole genome shotgun (WGS) entry which is preliminary data.</text>
</comment>
<name>A0ABR8KH60_9NOSO</name>
<dbReference type="EMBL" id="JACJTU010000061">
    <property type="protein sequence ID" value="MBD2738889.1"/>
    <property type="molecule type" value="Genomic_DNA"/>
</dbReference>
<evidence type="ECO:0000313" key="2">
    <source>
        <dbReference type="Proteomes" id="UP000637383"/>
    </source>
</evidence>
<keyword evidence="2" id="KW-1185">Reference proteome</keyword>
<dbReference type="RefSeq" id="WP_190959406.1">
    <property type="nucleotide sequence ID" value="NZ_JACJTU010000061.1"/>
</dbReference>
<protein>
    <recommendedName>
        <fullName evidence="3">Transposase</fullName>
    </recommendedName>
</protein>
<sequence length="65" mass="7223">MLRMYGDTTRDWGREYDSVAVLLTILQLTEGYINGVAGILDNQAGDKFWFGSRRNRGGKNGIAAI</sequence>
<organism evidence="1 2">
    <name type="scientific">Nostoc paludosum FACHB-159</name>
    <dbReference type="NCBI Taxonomy" id="2692908"/>
    <lineage>
        <taxon>Bacteria</taxon>
        <taxon>Bacillati</taxon>
        <taxon>Cyanobacteriota</taxon>
        <taxon>Cyanophyceae</taxon>
        <taxon>Nostocales</taxon>
        <taxon>Nostocaceae</taxon>
        <taxon>Nostoc</taxon>
    </lineage>
</organism>
<reference evidence="1 2" key="1">
    <citation type="journal article" date="2020" name="ISME J.">
        <title>Comparative genomics reveals insights into cyanobacterial evolution and habitat adaptation.</title>
        <authorList>
            <person name="Chen M.Y."/>
            <person name="Teng W.K."/>
            <person name="Zhao L."/>
            <person name="Hu C.X."/>
            <person name="Zhou Y.K."/>
            <person name="Han B.P."/>
            <person name="Song L.R."/>
            <person name="Shu W.S."/>
        </authorList>
    </citation>
    <scope>NUCLEOTIDE SEQUENCE [LARGE SCALE GENOMIC DNA]</scope>
    <source>
        <strain evidence="1 2">FACHB-159</strain>
    </source>
</reference>
<evidence type="ECO:0008006" key="3">
    <source>
        <dbReference type="Google" id="ProtNLM"/>
    </source>
</evidence>
<proteinExistence type="predicted"/>
<gene>
    <name evidence="1" type="ORF">H6H03_34320</name>
</gene>
<accession>A0ABR8KH60</accession>
<evidence type="ECO:0000313" key="1">
    <source>
        <dbReference type="EMBL" id="MBD2738889.1"/>
    </source>
</evidence>
<dbReference type="Proteomes" id="UP000637383">
    <property type="component" value="Unassembled WGS sequence"/>
</dbReference>